<feature type="compositionally biased region" description="Polar residues" evidence="1">
    <location>
        <begin position="1"/>
        <end position="16"/>
    </location>
</feature>
<dbReference type="AlphaFoldDB" id="A0A378XF78"/>
<dbReference type="Pfam" id="PF02120">
    <property type="entry name" value="Flg_hook"/>
    <property type="match status" value="1"/>
</dbReference>
<dbReference type="Proteomes" id="UP000254603">
    <property type="component" value="Unassembled WGS sequence"/>
</dbReference>
<evidence type="ECO:0000259" key="2">
    <source>
        <dbReference type="Pfam" id="PF02120"/>
    </source>
</evidence>
<sequence length="445" mass="46044">MAAENTASPAGQNTFSALLAMQAPATAPAPVPGTEKATAAPTPNTAAAGTQTGNTQANQAPQQGSTSQPAETAQATQAGNETVANEEATAETIPASDTQAVKTGTGNKKDLPPSRIGTAEAGVALPIDAEAEENPGLATLPFDNPLVNTVFEQLIQPQRFLSQQLAQKQRLAENGLHSARPVLNASLEAALSNPANELESLPEVLQTALQQSGNALKKAAVLNITPEARDNGTPLFATQTDAKALAFDSLLQQQQLQQWQEQQGKLPGSAANITEVATGINSQNSVAAAGSSAAPQAAALAVGTSFYHPGWSQAMAQQLATQASLFFRQQANGTYVAQMRLDPPELGPIKVSISIQDGVAQAAFTAATPAVRQAMESALADLHQALQEKGISLGQAQVGQDDRQETFQMAQAPTHNSAHSDNTETLPAETVAATQSREGLINTFA</sequence>
<dbReference type="InterPro" id="IPR052563">
    <property type="entry name" value="FliK"/>
</dbReference>
<dbReference type="PANTHER" id="PTHR37533">
    <property type="entry name" value="FLAGELLAR HOOK-LENGTH CONTROL PROTEIN"/>
    <property type="match status" value="1"/>
</dbReference>
<dbReference type="EMBL" id="UGSB01000001">
    <property type="protein sequence ID" value="SUA54872.1"/>
    <property type="molecule type" value="Genomic_DNA"/>
</dbReference>
<name>A0A378XF78_9BURK</name>
<keyword evidence="3" id="KW-0969">Cilium</keyword>
<dbReference type="Gene3D" id="3.30.750.140">
    <property type="match status" value="1"/>
</dbReference>
<feature type="compositionally biased region" description="Low complexity" evidence="1">
    <location>
        <begin position="37"/>
        <end position="64"/>
    </location>
</feature>
<feature type="compositionally biased region" description="Polar residues" evidence="1">
    <location>
        <begin position="95"/>
        <end position="106"/>
    </location>
</feature>
<keyword evidence="3" id="KW-0966">Cell projection</keyword>
<protein>
    <submittedName>
        <fullName evidence="3">Flagellar hook-length control protein</fullName>
    </submittedName>
</protein>
<feature type="compositionally biased region" description="Polar residues" evidence="1">
    <location>
        <begin position="65"/>
        <end position="77"/>
    </location>
</feature>
<evidence type="ECO:0000313" key="4">
    <source>
        <dbReference type="Proteomes" id="UP000254603"/>
    </source>
</evidence>
<dbReference type="InterPro" id="IPR021136">
    <property type="entry name" value="Flagellar_hook_control-like_C"/>
</dbReference>
<reference evidence="3 4" key="1">
    <citation type="submission" date="2018-06" db="EMBL/GenBank/DDBJ databases">
        <authorList>
            <consortium name="Pathogen Informatics"/>
            <person name="Doyle S."/>
        </authorList>
    </citation>
    <scope>NUCLEOTIDE SEQUENCE [LARGE SCALE GENOMIC DNA]</scope>
    <source>
        <strain evidence="3 4">NCTC11997</strain>
    </source>
</reference>
<dbReference type="STRING" id="1122619.GCA_000373745_00794"/>
<feature type="compositionally biased region" description="Low complexity" evidence="1">
    <location>
        <begin position="78"/>
        <end position="92"/>
    </location>
</feature>
<dbReference type="InterPro" id="IPR038610">
    <property type="entry name" value="FliK-like_C_sf"/>
</dbReference>
<evidence type="ECO:0000313" key="3">
    <source>
        <dbReference type="EMBL" id="SUA54872.1"/>
    </source>
</evidence>
<dbReference type="PANTHER" id="PTHR37533:SF2">
    <property type="entry name" value="FLAGELLAR HOOK-LENGTH CONTROL PROTEIN"/>
    <property type="match status" value="1"/>
</dbReference>
<feature type="compositionally biased region" description="Low complexity" evidence="1">
    <location>
        <begin position="17"/>
        <end position="28"/>
    </location>
</feature>
<accession>A0A378XF78</accession>
<proteinExistence type="predicted"/>
<feature type="region of interest" description="Disordered" evidence="1">
    <location>
        <begin position="1"/>
        <end position="116"/>
    </location>
</feature>
<keyword evidence="3" id="KW-0282">Flagellum</keyword>
<feature type="domain" description="Flagellar hook-length control protein-like C-terminal" evidence="2">
    <location>
        <begin position="329"/>
        <end position="405"/>
    </location>
</feature>
<organism evidence="3 4">
    <name type="scientific">Oligella ureolytica</name>
    <dbReference type="NCBI Taxonomy" id="90244"/>
    <lineage>
        <taxon>Bacteria</taxon>
        <taxon>Pseudomonadati</taxon>
        <taxon>Pseudomonadota</taxon>
        <taxon>Betaproteobacteria</taxon>
        <taxon>Burkholderiales</taxon>
        <taxon>Alcaligenaceae</taxon>
        <taxon>Oligella</taxon>
    </lineage>
</organism>
<dbReference type="CDD" id="cd17470">
    <property type="entry name" value="T3SS_Flik_C"/>
    <property type="match status" value="1"/>
</dbReference>
<gene>
    <name evidence="3" type="primary">fliK</name>
    <name evidence="3" type="ORF">NCTC11997_01648</name>
</gene>
<evidence type="ECO:0000256" key="1">
    <source>
        <dbReference type="SAM" id="MobiDB-lite"/>
    </source>
</evidence>